<dbReference type="InterPro" id="IPR040442">
    <property type="entry name" value="Pyrv_kinase-like_dom_sf"/>
</dbReference>
<dbReference type="EMBL" id="JAKUCV010007395">
    <property type="protein sequence ID" value="KAJ4823657.1"/>
    <property type="molecule type" value="Genomic_DNA"/>
</dbReference>
<proteinExistence type="inferred from homology"/>
<comment type="caution">
    <text evidence="10">The sequence shown here is derived from an EMBL/GenBank/DDBJ whole genome shotgun (WGS) entry which is preliminary data.</text>
</comment>
<dbReference type="GO" id="GO:0050242">
    <property type="term" value="F:pyruvate, phosphate dikinase activity"/>
    <property type="evidence" value="ECO:0007669"/>
    <property type="project" value="UniProtKB-EC"/>
</dbReference>
<dbReference type="Proteomes" id="UP001141552">
    <property type="component" value="Unassembled WGS sequence"/>
</dbReference>
<feature type="domain" description="tRNA/rRNA methyltransferase SpoU type" evidence="6">
    <location>
        <begin position="1244"/>
        <end position="1380"/>
    </location>
</feature>
<dbReference type="Pfam" id="PF03372">
    <property type="entry name" value="Exo_endo_phos"/>
    <property type="match status" value="1"/>
</dbReference>
<evidence type="ECO:0000259" key="8">
    <source>
        <dbReference type="Pfam" id="PF02896"/>
    </source>
</evidence>
<dbReference type="Gene3D" id="3.60.10.10">
    <property type="entry name" value="Endonuclease/exonuclease/phosphatase"/>
    <property type="match status" value="1"/>
</dbReference>
<gene>
    <name evidence="10" type="ORF">Tsubulata_032513</name>
</gene>
<reference evidence="10" key="2">
    <citation type="journal article" date="2023" name="Plants (Basel)">
        <title>Annotation of the Turnera subulata (Passifloraceae) Draft Genome Reveals the S-Locus Evolved after the Divergence of Turneroideae from Passifloroideae in a Stepwise Manner.</title>
        <authorList>
            <person name="Henning P.M."/>
            <person name="Roalson E.H."/>
            <person name="Mir W."/>
            <person name="McCubbin A.G."/>
            <person name="Shore J.S."/>
        </authorList>
    </citation>
    <scope>NUCLEOTIDE SEQUENCE</scope>
    <source>
        <strain evidence="10">F60SS</strain>
    </source>
</reference>
<feature type="domain" description="Endonuclease/exonuclease/phosphatase" evidence="9">
    <location>
        <begin position="1639"/>
        <end position="1872"/>
    </location>
</feature>
<dbReference type="Gene3D" id="3.50.30.10">
    <property type="entry name" value="Phosphohistidine domain"/>
    <property type="match status" value="2"/>
</dbReference>
<dbReference type="Pfam" id="PF01326">
    <property type="entry name" value="PPDK_N"/>
    <property type="match status" value="5"/>
</dbReference>
<evidence type="ECO:0000256" key="1">
    <source>
        <dbReference type="ARBA" id="ARBA00007837"/>
    </source>
</evidence>
<dbReference type="GO" id="GO:0005524">
    <property type="term" value="F:ATP binding"/>
    <property type="evidence" value="ECO:0007669"/>
    <property type="project" value="InterPro"/>
</dbReference>
<feature type="compositionally biased region" description="Polar residues" evidence="5">
    <location>
        <begin position="1555"/>
        <end position="1564"/>
    </location>
</feature>
<dbReference type="Gene3D" id="3.30.1490.20">
    <property type="entry name" value="ATP-grasp fold, A domain"/>
    <property type="match status" value="3"/>
</dbReference>
<dbReference type="Pfam" id="PF02896">
    <property type="entry name" value="PEP-utilizers_C"/>
    <property type="match status" value="3"/>
</dbReference>
<dbReference type="InterPro" id="IPR015813">
    <property type="entry name" value="Pyrv/PenolPyrv_kinase-like_dom"/>
</dbReference>
<dbReference type="InterPro" id="IPR029026">
    <property type="entry name" value="tRNA_m1G_MTases_N"/>
</dbReference>
<dbReference type="InterPro" id="IPR000121">
    <property type="entry name" value="PEP_util_C"/>
</dbReference>
<comment type="similarity">
    <text evidence="1">Belongs to the PEP-utilizing enzyme family.</text>
</comment>
<dbReference type="CDD" id="cd18096">
    <property type="entry name" value="SpoU-like"/>
    <property type="match status" value="1"/>
</dbReference>
<dbReference type="InterPro" id="IPR005135">
    <property type="entry name" value="Endo/exonuclease/phosphatase"/>
</dbReference>
<dbReference type="PANTHER" id="PTHR22931:SF9">
    <property type="entry name" value="PYRUVATE, PHOSPHATE DIKINASE 1, CHLOROPLASTIC"/>
    <property type="match status" value="1"/>
</dbReference>
<evidence type="ECO:0008006" key="12">
    <source>
        <dbReference type="Google" id="ProtNLM"/>
    </source>
</evidence>
<dbReference type="FunFam" id="3.30.470.20:FF:000038">
    <property type="entry name" value="Pyruvate, phosphate dikinase, chloroplastic"/>
    <property type="match status" value="1"/>
</dbReference>
<evidence type="ECO:0000259" key="7">
    <source>
        <dbReference type="Pfam" id="PF01326"/>
    </source>
</evidence>
<dbReference type="PROSITE" id="PS00742">
    <property type="entry name" value="PEP_ENZYMES_2"/>
    <property type="match status" value="2"/>
</dbReference>
<keyword evidence="11" id="KW-1185">Reference proteome</keyword>
<dbReference type="InterPro" id="IPR013815">
    <property type="entry name" value="ATP_grasp_subdomain_1"/>
</dbReference>
<evidence type="ECO:0000259" key="6">
    <source>
        <dbReference type="Pfam" id="PF00588"/>
    </source>
</evidence>
<dbReference type="GO" id="GO:0006396">
    <property type="term" value="P:RNA processing"/>
    <property type="evidence" value="ECO:0007669"/>
    <property type="project" value="InterPro"/>
</dbReference>
<dbReference type="OrthoDB" id="6123450at2759"/>
<accession>A0A9Q0F4A1</accession>
<dbReference type="GO" id="GO:0032259">
    <property type="term" value="P:methylation"/>
    <property type="evidence" value="ECO:0007669"/>
    <property type="project" value="UniProtKB-KW"/>
</dbReference>
<evidence type="ECO:0000256" key="2">
    <source>
        <dbReference type="ARBA" id="ARBA00022603"/>
    </source>
</evidence>
<dbReference type="InterPro" id="IPR001537">
    <property type="entry name" value="SpoU_MeTrfase"/>
</dbReference>
<evidence type="ECO:0000256" key="5">
    <source>
        <dbReference type="SAM" id="MobiDB-lite"/>
    </source>
</evidence>
<dbReference type="SUPFAM" id="SSF51621">
    <property type="entry name" value="Phosphoenolpyruvate/pyruvate domain"/>
    <property type="match status" value="3"/>
</dbReference>
<dbReference type="Gene3D" id="3.40.1280.10">
    <property type="match status" value="1"/>
</dbReference>
<feature type="domain" description="PEP-utilising enzyme C-terminal" evidence="8">
    <location>
        <begin position="566"/>
        <end position="732"/>
    </location>
</feature>
<feature type="domain" description="Pyruvate phosphate dikinase AMP/ATP-binding" evidence="7">
    <location>
        <begin position="162"/>
        <end position="329"/>
    </location>
</feature>
<sequence>MSSTIEGMLRSAPGVCLYHQKLLKGKYVDTGDFLGGENCSFFPRLRSWAGRAHGICCHKDTNIITNGFNNSKPRRRNAPLCTQAQLLSTPVSDPTPTTKKRVFTFGKGKSEGNKSMKSLLGGKGANLAEMASIGLSVPPGLTISTEACQEYQQDMGAVLGDPSKPLLLSVRSGAAISMPGMMDTVLNLGLNDEVVAGLAAKSGERFAYDSYRRFLDMFGDVVMGIPHASFEEKLEQMKNAKGVTLDTDLTAADLKALVEQYKKAYIEVIGQEFPSDPKKQLQLAVKAVFDSWDSPRAIKYRNINQIMGLKGTAVNIQCMVFGNMGNTSGTGGEDVVAGIRTPEDLDTMKNCMPEAYKELVENCEILERHYKDMMDIEFTVQENRLWMLQCRSGKRTGKGAVKIAVDMVNEGLVDIRSAIKLVEPQHLDQLLHPQVVLVGGIAIAEGEWISLNGSTGEVVLGKQPLSPPALSGDLEIFMSWADEIRRIKVMANADTPEDALTARNNGAEGIGLCRTEHMFFASDERIKAVRKMIMAVTQEQRKAALDLLLPYQRSDFEGIFRAMDGISYPELTEMQARAIFQAAVSMNNHGVTVIPEIMVPLELGHQVTLIRNVATKVFSEMGVTLNYKVGTMIEIPRAALIADEIAKQAEFFSFGTNDLTQMTFGYSRDDVGKFLPIYLSKGILQSDPFEVLDQKGVGQLIKLATERGRAARPSLKLGGKGANLAEMANIGLSVPPGFTISTEACQEYQHVGKRLPEGLWEEILEGLKCVEKDMGAVLGDPSKPLLLSVRSGAAISMPGMMDTVLNLGLNDEVVAGLAAKSGVRFAYDSYRRFLDMFGDVVMGIPHASFEEKLEQMKNAKGVTLDTDLTAADLKALVEQYKKAYIEVIGQEFPSDPKKQLQLAVKAVFDSWDSPRAIKYRNINQIIGLKGTAVNIQCMVFGNMGNTSGTGVLFTRNPSTGEKKLYGEFLINAQGEDVVAGIRTPEDLDTMKNCMPEAYKELVENCEILERHYKDMMDIEFTVQENRLWMLQCRSGKRTGKGAVKIAVDMVKEGLADIRFAIKMVEPQHVDQLLHPQTCVVGDVTIAEGEWISVNGSSGEVVLGKQPLSPPDLSSDLEIFLSWADEIRRIKVLANADTPEDALTARNNGAEGIGLCRTEHMIAKQAEFFSFGTNDLTQMTFGYSRDDVGKFLPIYLSKGILQSDPFEVLDQKGVGQLIKLATERGRAARPSLKLYFRRPMAIESYVVVHNIAKRHNVGTLARSATAFGVTELILVGRRDFNSFGSHGSTSRLRFRHFHSLPDARNFLKEKDCDICGVEITDTASPVNAHPFTKSTAFLLGNEGTGLSAKECEICDFFVYIPQYGSGTASLNVTVAASIVLHHFGGFSERSREGSKFIVAERPNQSSRRENLKGKMHLMDSLTRAKMMLSVVGKKLRQLYSRIRWLIWKRPRPKVIIKRFGRKSGKDRCKWEPGIHKKASANVNGKMGHSIPARPIRIATFNVAMFSLAPALSKAEESGMFGQEQEDYKMLKSLVEMNTQAKSTNYQPKGILKHSPLHSNIKTPEQLSKPSKASRSSRKVSINLPDNEISLAQGKFLSLVEEEREGSSNIIASRNYRSNAVMRSPVCLPANMSVFRSEETFRSSKSILEVLREVDADILALQDVKAEEEKGMSPLSGLAASLGMTYVFAESWAPEYGNAILSRWPIRRWKVQKIANDEDFRNVLKATINVPWAGEVDFYCTQLDHFDENWRMKQISAITRSNDRPHILAGGLNSLDGTDYSPERWMDIVKYYEDIGKPTPKVEVTKFLKGKAYVDAKEYAGECEPVVIIAKGQNVQGTCKYGTRVDYILASADSPYKFVPGSYSVVSSKGTSDHHIVKVDITTVNEGHRRSTIGSPTSSKAARITSNPWCPKSTW</sequence>
<comment type="catalytic activity">
    <reaction evidence="4">
        <text>pyruvate + phosphate + ATP = phosphoenolpyruvate + AMP + diphosphate + H(+)</text>
        <dbReference type="Rhea" id="RHEA:10756"/>
        <dbReference type="ChEBI" id="CHEBI:15361"/>
        <dbReference type="ChEBI" id="CHEBI:15378"/>
        <dbReference type="ChEBI" id="CHEBI:30616"/>
        <dbReference type="ChEBI" id="CHEBI:33019"/>
        <dbReference type="ChEBI" id="CHEBI:43474"/>
        <dbReference type="ChEBI" id="CHEBI:58702"/>
        <dbReference type="ChEBI" id="CHEBI:456215"/>
        <dbReference type="EC" id="2.7.9.1"/>
    </reaction>
</comment>
<dbReference type="InterPro" id="IPR023151">
    <property type="entry name" value="PEP_util_CS"/>
</dbReference>
<dbReference type="GO" id="GO:0016301">
    <property type="term" value="F:kinase activity"/>
    <property type="evidence" value="ECO:0007669"/>
    <property type="project" value="InterPro"/>
</dbReference>
<dbReference type="InterPro" id="IPR029028">
    <property type="entry name" value="Alpha/beta_knot_MTases"/>
</dbReference>
<feature type="domain" description="PEP-utilising enzyme C-terminal" evidence="8">
    <location>
        <begin position="1161"/>
        <end position="1225"/>
    </location>
</feature>
<dbReference type="Gene3D" id="3.30.470.20">
    <property type="entry name" value="ATP-grasp fold, B domain"/>
    <property type="match status" value="2"/>
</dbReference>
<dbReference type="InterPro" id="IPR010121">
    <property type="entry name" value="Pyruvate_phosphate_dikinase"/>
</dbReference>
<feature type="domain" description="PEP-utilising enzyme C-terminal" evidence="8">
    <location>
        <begin position="471"/>
        <end position="565"/>
    </location>
</feature>
<evidence type="ECO:0000313" key="10">
    <source>
        <dbReference type="EMBL" id="KAJ4823657.1"/>
    </source>
</evidence>
<dbReference type="FunFam" id="3.60.10.10:FF:000045">
    <property type="entry name" value="Endonuclease/exonuclease/phosphatase family protein"/>
    <property type="match status" value="1"/>
</dbReference>
<keyword evidence="3" id="KW-0808">Transferase</keyword>
<dbReference type="GO" id="GO:0003723">
    <property type="term" value="F:RNA binding"/>
    <property type="evidence" value="ECO:0007669"/>
    <property type="project" value="InterPro"/>
</dbReference>
<feature type="domain" description="Pyruvate phosphate dikinase AMP/ATP-binding" evidence="7">
    <location>
        <begin position="998"/>
        <end position="1052"/>
    </location>
</feature>
<feature type="region of interest" description="Disordered" evidence="5">
    <location>
        <begin position="1545"/>
        <end position="1577"/>
    </location>
</feature>
<feature type="domain" description="Pyruvate phosphate dikinase AMP/ATP-binding" evidence="7">
    <location>
        <begin position="118"/>
        <end position="154"/>
    </location>
</feature>
<dbReference type="Gene3D" id="3.20.20.60">
    <property type="entry name" value="Phosphoenolpyruvate-binding domains"/>
    <property type="match status" value="4"/>
</dbReference>
<dbReference type="Pfam" id="PF00588">
    <property type="entry name" value="SpoU_methylase"/>
    <property type="match status" value="1"/>
</dbReference>
<organism evidence="10 11">
    <name type="scientific">Turnera subulata</name>
    <dbReference type="NCBI Taxonomy" id="218843"/>
    <lineage>
        <taxon>Eukaryota</taxon>
        <taxon>Viridiplantae</taxon>
        <taxon>Streptophyta</taxon>
        <taxon>Embryophyta</taxon>
        <taxon>Tracheophyta</taxon>
        <taxon>Spermatophyta</taxon>
        <taxon>Magnoliopsida</taxon>
        <taxon>eudicotyledons</taxon>
        <taxon>Gunneridae</taxon>
        <taxon>Pentapetalae</taxon>
        <taxon>rosids</taxon>
        <taxon>fabids</taxon>
        <taxon>Malpighiales</taxon>
        <taxon>Passifloraceae</taxon>
        <taxon>Turnera</taxon>
    </lineage>
</organism>
<evidence type="ECO:0000313" key="11">
    <source>
        <dbReference type="Proteomes" id="UP001141552"/>
    </source>
</evidence>
<protein>
    <recommendedName>
        <fullName evidence="12">Pyruvate, phosphate dikinase</fullName>
    </recommendedName>
</protein>
<dbReference type="SUPFAM" id="SSF56059">
    <property type="entry name" value="Glutathione synthetase ATP-binding domain-like"/>
    <property type="match status" value="2"/>
</dbReference>
<evidence type="ECO:0000256" key="3">
    <source>
        <dbReference type="ARBA" id="ARBA00022679"/>
    </source>
</evidence>
<dbReference type="SUPFAM" id="SSF75217">
    <property type="entry name" value="alpha/beta knot"/>
    <property type="match status" value="1"/>
</dbReference>
<evidence type="ECO:0000256" key="4">
    <source>
        <dbReference type="ARBA" id="ARBA00048103"/>
    </source>
</evidence>
<dbReference type="Gene3D" id="1.10.189.10">
    <property type="entry name" value="Pyruvate Phosphate Dikinase, domain 2"/>
    <property type="match status" value="4"/>
</dbReference>
<dbReference type="GO" id="GO:0008173">
    <property type="term" value="F:RNA methyltransferase activity"/>
    <property type="evidence" value="ECO:0007669"/>
    <property type="project" value="InterPro"/>
</dbReference>
<reference evidence="10" key="1">
    <citation type="submission" date="2022-02" db="EMBL/GenBank/DDBJ databases">
        <authorList>
            <person name="Henning P.M."/>
            <person name="McCubbin A.G."/>
            <person name="Shore J.S."/>
        </authorList>
    </citation>
    <scope>NUCLEOTIDE SEQUENCE</scope>
    <source>
        <strain evidence="10">F60SS</strain>
        <tissue evidence="10">Leaves</tissue>
    </source>
</reference>
<name>A0A9Q0F4A1_9ROSI</name>
<feature type="domain" description="Pyruvate phosphate dikinase AMP/ATP-binding" evidence="7">
    <location>
        <begin position="340"/>
        <end position="410"/>
    </location>
</feature>
<keyword evidence="2" id="KW-0489">Methyltransferase</keyword>
<dbReference type="InterPro" id="IPR036691">
    <property type="entry name" value="Endo/exonu/phosph_ase_sf"/>
</dbReference>
<dbReference type="Gene3D" id="1.20.80.30">
    <property type="match status" value="2"/>
</dbReference>
<dbReference type="SUPFAM" id="SSF56219">
    <property type="entry name" value="DNase I-like"/>
    <property type="match status" value="1"/>
</dbReference>
<feature type="domain" description="Pyruvate phosphate dikinase AMP/ATP-binding" evidence="7">
    <location>
        <begin position="754"/>
        <end position="987"/>
    </location>
</feature>
<evidence type="ECO:0000259" key="9">
    <source>
        <dbReference type="Pfam" id="PF03372"/>
    </source>
</evidence>
<dbReference type="InterPro" id="IPR002192">
    <property type="entry name" value="PPDK_AMP/ATP-bd"/>
</dbReference>
<dbReference type="PANTHER" id="PTHR22931">
    <property type="entry name" value="PHOSPHOENOLPYRUVATE DIKINASE-RELATED"/>
    <property type="match status" value="1"/>
</dbReference>